<evidence type="ECO:0000313" key="3">
    <source>
        <dbReference type="Proteomes" id="UP000277212"/>
    </source>
</evidence>
<feature type="compositionally biased region" description="Polar residues" evidence="1">
    <location>
        <begin position="298"/>
        <end position="313"/>
    </location>
</feature>
<feature type="region of interest" description="Disordered" evidence="1">
    <location>
        <begin position="293"/>
        <end position="313"/>
    </location>
</feature>
<evidence type="ECO:0000256" key="1">
    <source>
        <dbReference type="SAM" id="MobiDB-lite"/>
    </source>
</evidence>
<feature type="region of interest" description="Disordered" evidence="1">
    <location>
        <begin position="1"/>
        <end position="29"/>
    </location>
</feature>
<proteinExistence type="predicted"/>
<sequence>MPPPSVQSKGESFEDALSELSLPSGGNEAKAATERLLMDAISKADKHVRDRSKQPHESLNELVRDLFEPSGLCAWHSRKLTRLLRLVRADRCNLQMVRDLEKPLLDFFDKSFGGKILVTAKDYSFYDGIDLEDDDGIGKIDADLLFLVRFSSRKEFESWQDSLLFEYYAAADSRARDPPAVETLGAVLDSLDEWRRRIRSTGTKKGRAWKAMVRIIRFVTDDKAYDSDSNEREVPLGATPEEFERLINSMWTPVHRIRQELYHLEDATRKVTSSQQQRSLAILQDDIRLQVRHKKSQNRQNYGGSPSTAQQDLTPYQKAQALQGRVKEWVQYETEFCEFRERMAQQISESLRS</sequence>
<organism evidence="2 3">
    <name type="scientific">Fusarium kuroshium</name>
    <dbReference type="NCBI Taxonomy" id="2010991"/>
    <lineage>
        <taxon>Eukaryota</taxon>
        <taxon>Fungi</taxon>
        <taxon>Dikarya</taxon>
        <taxon>Ascomycota</taxon>
        <taxon>Pezizomycotina</taxon>
        <taxon>Sordariomycetes</taxon>
        <taxon>Hypocreomycetidae</taxon>
        <taxon>Hypocreales</taxon>
        <taxon>Nectriaceae</taxon>
        <taxon>Fusarium</taxon>
        <taxon>Fusarium solani species complex</taxon>
    </lineage>
</organism>
<evidence type="ECO:0000313" key="2">
    <source>
        <dbReference type="EMBL" id="RMJ15096.1"/>
    </source>
</evidence>
<gene>
    <name evidence="2" type="ORF">CDV36_005244</name>
</gene>
<comment type="caution">
    <text evidence="2">The sequence shown here is derived from an EMBL/GenBank/DDBJ whole genome shotgun (WGS) entry which is preliminary data.</text>
</comment>
<dbReference type="EMBL" id="NKUJ01000071">
    <property type="protein sequence ID" value="RMJ15096.1"/>
    <property type="molecule type" value="Genomic_DNA"/>
</dbReference>
<dbReference type="AlphaFoldDB" id="A0A3M2SC11"/>
<feature type="compositionally biased region" description="Polar residues" evidence="1">
    <location>
        <begin position="1"/>
        <end position="10"/>
    </location>
</feature>
<keyword evidence="3" id="KW-1185">Reference proteome</keyword>
<dbReference type="Proteomes" id="UP000277212">
    <property type="component" value="Unassembled WGS sequence"/>
</dbReference>
<protein>
    <submittedName>
        <fullName evidence="2">Uncharacterized protein</fullName>
    </submittedName>
</protein>
<name>A0A3M2SC11_9HYPO</name>
<accession>A0A3M2SC11</accession>
<reference evidence="2 3" key="1">
    <citation type="submission" date="2017-06" db="EMBL/GenBank/DDBJ databases">
        <title>Comparative genomic analysis of Ambrosia Fusariam Clade fungi.</title>
        <authorList>
            <person name="Stajich J.E."/>
            <person name="Carrillo J."/>
            <person name="Kijimoto T."/>
            <person name="Eskalen A."/>
            <person name="O'Donnell K."/>
            <person name="Kasson M."/>
        </authorList>
    </citation>
    <scope>NUCLEOTIDE SEQUENCE [LARGE SCALE GENOMIC DNA]</scope>
    <source>
        <strain evidence="2">UCR3666</strain>
    </source>
</reference>